<feature type="compositionally biased region" description="Polar residues" evidence="2">
    <location>
        <begin position="284"/>
        <end position="296"/>
    </location>
</feature>
<dbReference type="GeneID" id="90040525"/>
<proteinExistence type="predicted"/>
<feature type="compositionally biased region" description="Low complexity" evidence="2">
    <location>
        <begin position="265"/>
        <end position="275"/>
    </location>
</feature>
<dbReference type="Pfam" id="PF08518">
    <property type="entry name" value="GIT_SHD"/>
    <property type="match status" value="2"/>
</dbReference>
<comment type="caution">
    <text evidence="4">The sequence shown here is derived from an EMBL/GenBank/DDBJ whole genome shotgun (WGS) entry which is preliminary data.</text>
</comment>
<feature type="compositionally biased region" description="Acidic residues" evidence="2">
    <location>
        <begin position="210"/>
        <end position="219"/>
    </location>
</feature>
<sequence>MASSLSPSSPFALPEQFDKALRVYYVAFVEFVDYRPDAYQPPPSPRQAKSRDRLRRMPRVPFAELSTDVYDELRRRQQFDARPDTTPDKLPANEGFHPKRNQTRSHLAVLQQARFKDLVMDVLAEVIRRSPGLTDASELNLPGNETPPSISVPVMDKPPAPRTITTTTNASAPYQERQEIGMVDERLPVARTLHTATLVPEKSTMVEKSDDSDDSEDDGGSSTASPQRSPRKILEPLRAAPPAPVLQVEPARSPAEPLRSPMEIQMQQQQSQQVPQLPPARSMESPQSPSQTSPRNPQRDIFAQLQEKYSSLEEKAYEMETEITTLRVNLVEKDKQLELLSGTVEDKGSEEKIRELEEELFRTRAANKKMTIEVQLMETDLDKFKEERKKYATTREVVGLDEHESLQAKLQNQSQVIEEVRAETVQLISKLRELTEADKAWRTRVERLGQQVKALEVENTRLRTQQSESAQVVLNGRESASLRSSAGGFQKAVMAPGGAVEQKSFATFQMYVDEVLRLAPYVGAAEEDDEQVKTRFVDAVRMLVGAARQVSGDDETPLRTVATNQQSSATTKLKLKTRITAACNNVAVAAKMQCVSAGLAPVSVLDAAVAGLVSSVVELVRVVKIRG</sequence>
<feature type="coiled-coil region" evidence="1">
    <location>
        <begin position="353"/>
        <end position="465"/>
    </location>
</feature>
<gene>
    <name evidence="4" type="ORF">BZA70DRAFT_313188</name>
</gene>
<dbReference type="PANTHER" id="PTHR21601">
    <property type="entry name" value="SPA2 PROTEIN"/>
    <property type="match status" value="1"/>
</dbReference>
<feature type="region of interest" description="Disordered" evidence="2">
    <location>
        <begin position="78"/>
        <end position="99"/>
    </location>
</feature>
<feature type="domain" description="GIT Spa2 homology (SHD)" evidence="3">
    <location>
        <begin position="50"/>
        <end position="80"/>
    </location>
</feature>
<dbReference type="InterPro" id="IPR039892">
    <property type="entry name" value="Spa2/Sph1"/>
</dbReference>
<evidence type="ECO:0000256" key="1">
    <source>
        <dbReference type="SAM" id="Coils"/>
    </source>
</evidence>
<dbReference type="PANTHER" id="PTHR21601:SF0">
    <property type="entry name" value="PROTEIN SPA2-RELATED"/>
    <property type="match status" value="1"/>
</dbReference>
<protein>
    <recommendedName>
        <fullName evidence="3">GIT Spa2 homology (SHD) domain-containing protein</fullName>
    </recommendedName>
</protein>
<keyword evidence="1" id="KW-0175">Coiled coil</keyword>
<evidence type="ECO:0000313" key="4">
    <source>
        <dbReference type="EMBL" id="KAK7202464.1"/>
    </source>
</evidence>
<name>A0ABR1EXX9_9ASCO</name>
<keyword evidence="5" id="KW-1185">Reference proteome</keyword>
<dbReference type="RefSeq" id="XP_064765497.1">
    <property type="nucleotide sequence ID" value="XM_064915013.1"/>
</dbReference>
<dbReference type="InterPro" id="IPR013724">
    <property type="entry name" value="GIT_SHD"/>
</dbReference>
<dbReference type="InterPro" id="IPR056439">
    <property type="entry name" value="VBS_C3G9"/>
</dbReference>
<dbReference type="Pfam" id="PF23742">
    <property type="entry name" value="VBS_C3G9"/>
    <property type="match status" value="1"/>
</dbReference>
<feature type="region of interest" description="Disordered" evidence="2">
    <location>
        <begin position="134"/>
        <end position="298"/>
    </location>
</feature>
<feature type="compositionally biased region" description="Basic and acidic residues" evidence="2">
    <location>
        <begin position="176"/>
        <end position="188"/>
    </location>
</feature>
<evidence type="ECO:0000256" key="2">
    <source>
        <dbReference type="SAM" id="MobiDB-lite"/>
    </source>
</evidence>
<dbReference type="EMBL" id="JBBJBU010000017">
    <property type="protein sequence ID" value="KAK7202464.1"/>
    <property type="molecule type" value="Genomic_DNA"/>
</dbReference>
<evidence type="ECO:0000313" key="5">
    <source>
        <dbReference type="Proteomes" id="UP001498771"/>
    </source>
</evidence>
<dbReference type="Proteomes" id="UP001498771">
    <property type="component" value="Unassembled WGS sequence"/>
</dbReference>
<feature type="compositionally biased region" description="Polar residues" evidence="2">
    <location>
        <begin position="163"/>
        <end position="172"/>
    </location>
</feature>
<feature type="region of interest" description="Disordered" evidence="2">
    <location>
        <begin position="39"/>
        <end position="58"/>
    </location>
</feature>
<reference evidence="4 5" key="1">
    <citation type="submission" date="2024-03" db="EMBL/GenBank/DDBJ databases">
        <title>Genome-scale model development and genomic sequencing of the oleaginous clade Lipomyces.</title>
        <authorList>
            <consortium name="Lawrence Berkeley National Laboratory"/>
            <person name="Czajka J.J."/>
            <person name="Han Y."/>
            <person name="Kim J."/>
            <person name="Mondo S.J."/>
            <person name="Hofstad B.A."/>
            <person name="Robles A."/>
            <person name="Haridas S."/>
            <person name="Riley R."/>
            <person name="LaButti K."/>
            <person name="Pangilinan J."/>
            <person name="Andreopoulos W."/>
            <person name="Lipzen A."/>
            <person name="Yan J."/>
            <person name="Wang M."/>
            <person name="Ng V."/>
            <person name="Grigoriev I.V."/>
            <person name="Spatafora J.W."/>
            <person name="Magnuson J.K."/>
            <person name="Baker S.E."/>
            <person name="Pomraning K.R."/>
        </authorList>
    </citation>
    <scope>NUCLEOTIDE SEQUENCE [LARGE SCALE GENOMIC DNA]</scope>
    <source>
        <strain evidence="4 5">Phaff 52-87</strain>
    </source>
</reference>
<organism evidence="4 5">
    <name type="scientific">Myxozyma melibiosi</name>
    <dbReference type="NCBI Taxonomy" id="54550"/>
    <lineage>
        <taxon>Eukaryota</taxon>
        <taxon>Fungi</taxon>
        <taxon>Dikarya</taxon>
        <taxon>Ascomycota</taxon>
        <taxon>Saccharomycotina</taxon>
        <taxon>Lipomycetes</taxon>
        <taxon>Lipomycetales</taxon>
        <taxon>Lipomycetaceae</taxon>
        <taxon>Myxozyma</taxon>
    </lineage>
</organism>
<dbReference type="SMART" id="SM00555">
    <property type="entry name" value="GIT"/>
    <property type="match status" value="2"/>
</dbReference>
<feature type="compositionally biased region" description="Basic and acidic residues" evidence="2">
    <location>
        <begin position="78"/>
        <end position="87"/>
    </location>
</feature>
<feature type="domain" description="GIT Spa2 homology (SHD)" evidence="3">
    <location>
        <begin position="103"/>
        <end position="133"/>
    </location>
</feature>
<evidence type="ECO:0000259" key="3">
    <source>
        <dbReference type="SMART" id="SM00555"/>
    </source>
</evidence>
<accession>A0ABR1EXX9</accession>